<accession>A0A0E9UZ60</accession>
<reference evidence="1" key="2">
    <citation type="journal article" date="2015" name="Fish Shellfish Immunol.">
        <title>Early steps in the European eel (Anguilla anguilla)-Vibrio vulnificus interaction in the gills: Role of the RtxA13 toxin.</title>
        <authorList>
            <person name="Callol A."/>
            <person name="Pajuelo D."/>
            <person name="Ebbesson L."/>
            <person name="Teles M."/>
            <person name="MacKenzie S."/>
            <person name="Amaro C."/>
        </authorList>
    </citation>
    <scope>NUCLEOTIDE SEQUENCE</scope>
</reference>
<dbReference type="EMBL" id="GBXM01037403">
    <property type="protein sequence ID" value="JAH71174.1"/>
    <property type="molecule type" value="Transcribed_RNA"/>
</dbReference>
<sequence>MRQTLAQNHQRQLKKLQNAGFIPDSMAFKSGKQHYTGSAFNFLISTVALGGKNDSWFMYLIT</sequence>
<reference evidence="1" key="1">
    <citation type="submission" date="2014-11" db="EMBL/GenBank/DDBJ databases">
        <authorList>
            <person name="Amaro Gonzalez C."/>
        </authorList>
    </citation>
    <scope>NUCLEOTIDE SEQUENCE</scope>
</reference>
<protein>
    <submittedName>
        <fullName evidence="1">Uncharacterized protein</fullName>
    </submittedName>
</protein>
<name>A0A0E9UZ60_ANGAN</name>
<evidence type="ECO:0000313" key="1">
    <source>
        <dbReference type="EMBL" id="JAH71174.1"/>
    </source>
</evidence>
<organism evidence="1">
    <name type="scientific">Anguilla anguilla</name>
    <name type="common">European freshwater eel</name>
    <name type="synonym">Muraena anguilla</name>
    <dbReference type="NCBI Taxonomy" id="7936"/>
    <lineage>
        <taxon>Eukaryota</taxon>
        <taxon>Metazoa</taxon>
        <taxon>Chordata</taxon>
        <taxon>Craniata</taxon>
        <taxon>Vertebrata</taxon>
        <taxon>Euteleostomi</taxon>
        <taxon>Actinopterygii</taxon>
        <taxon>Neopterygii</taxon>
        <taxon>Teleostei</taxon>
        <taxon>Anguilliformes</taxon>
        <taxon>Anguillidae</taxon>
        <taxon>Anguilla</taxon>
    </lineage>
</organism>
<dbReference type="AlphaFoldDB" id="A0A0E9UZ60"/>
<proteinExistence type="predicted"/>